<evidence type="ECO:0000313" key="3">
    <source>
        <dbReference type="Proteomes" id="UP000808146"/>
    </source>
</evidence>
<sequence length="294" mass="32942">MGLPKKLALHTGLAVLATLALAACTRPEPPNIAFAPYDKAYQSKLDLAQVDYKYPIAPTELAKITPDWLAKLDQEQLDQIYARLTAGPIPDGAFDGRILLPRGETGKFRLSETVGGFTGTALHLKGLVIEDVGEALWRGKVFFRDERVLRNRIEDLSILKNMGLVEGEPKKMSYGGKETWLLFPAKLYCGQSLLDARRESIIIDYFFTDEIPGYQENPDYLAGRRGLKVRDEIRMIRPGLYLGRAYLDRGFALNFTLYDKASDDRAREEFVKTGKVQEDCWPGTQARPVAAAKP</sequence>
<reference evidence="2" key="1">
    <citation type="submission" date="2020-10" db="EMBL/GenBank/DDBJ databases">
        <title>Connecting structure to function with the recovery of over 1000 high-quality activated sludge metagenome-assembled genomes encoding full-length rRNA genes using long-read sequencing.</title>
        <authorList>
            <person name="Singleton C.M."/>
            <person name="Petriglieri F."/>
            <person name="Kristensen J.M."/>
            <person name="Kirkegaard R.H."/>
            <person name="Michaelsen T.Y."/>
            <person name="Andersen M.H."/>
            <person name="Karst S.M."/>
            <person name="Dueholm M.S."/>
            <person name="Nielsen P.H."/>
            <person name="Albertsen M."/>
        </authorList>
    </citation>
    <scope>NUCLEOTIDE SEQUENCE</scope>
    <source>
        <strain evidence="2">OdNE_18-Q3-R46-58_BAT3C.305</strain>
    </source>
</reference>
<dbReference type="Proteomes" id="UP000808146">
    <property type="component" value="Unassembled WGS sequence"/>
</dbReference>
<proteinExistence type="predicted"/>
<accession>A0A9D7LN36</accession>
<dbReference type="EMBL" id="JADKBR010000001">
    <property type="protein sequence ID" value="MBK8888938.1"/>
    <property type="molecule type" value="Genomic_DNA"/>
</dbReference>
<gene>
    <name evidence="2" type="ORF">IPN75_00465</name>
</gene>
<evidence type="ECO:0000313" key="2">
    <source>
        <dbReference type="EMBL" id="MBK8888938.1"/>
    </source>
</evidence>
<comment type="caution">
    <text evidence="2">The sequence shown here is derived from an EMBL/GenBank/DDBJ whole genome shotgun (WGS) entry which is preliminary data.</text>
</comment>
<keyword evidence="1" id="KW-0732">Signal</keyword>
<evidence type="ECO:0000256" key="1">
    <source>
        <dbReference type="SAM" id="SignalP"/>
    </source>
</evidence>
<dbReference type="AlphaFoldDB" id="A0A9D7LN36"/>
<dbReference type="PROSITE" id="PS51257">
    <property type="entry name" value="PROKAR_LIPOPROTEIN"/>
    <property type="match status" value="1"/>
</dbReference>
<name>A0A9D7LN36_9RHOO</name>
<feature type="signal peptide" evidence="1">
    <location>
        <begin position="1"/>
        <end position="22"/>
    </location>
</feature>
<protein>
    <submittedName>
        <fullName evidence="2">Uncharacterized protein</fullName>
    </submittedName>
</protein>
<feature type="chain" id="PRO_5038472606" evidence="1">
    <location>
        <begin position="23"/>
        <end position="294"/>
    </location>
</feature>
<organism evidence="2 3">
    <name type="scientific">Candidatus Dechloromonas phosphorivorans</name>
    <dbReference type="NCBI Taxonomy" id="2899244"/>
    <lineage>
        <taxon>Bacteria</taxon>
        <taxon>Pseudomonadati</taxon>
        <taxon>Pseudomonadota</taxon>
        <taxon>Betaproteobacteria</taxon>
        <taxon>Rhodocyclales</taxon>
        <taxon>Azonexaceae</taxon>
        <taxon>Dechloromonas</taxon>
    </lineage>
</organism>